<dbReference type="Gene3D" id="3.20.20.10">
    <property type="entry name" value="Alanine racemase"/>
    <property type="match status" value="1"/>
</dbReference>
<accession>A0A371PCH5</accession>
<dbReference type="EMBL" id="QUBR01000001">
    <property type="protein sequence ID" value="REK73617.1"/>
    <property type="molecule type" value="Genomic_DNA"/>
</dbReference>
<dbReference type="Pfam" id="PF01168">
    <property type="entry name" value="Ala_racemase_N"/>
    <property type="match status" value="1"/>
</dbReference>
<feature type="domain" description="D-serine dehydratase-like" evidence="3">
    <location>
        <begin position="316"/>
        <end position="412"/>
    </location>
</feature>
<dbReference type="Gene3D" id="2.40.37.20">
    <property type="entry name" value="D-serine dehydratase-like domain"/>
    <property type="match status" value="1"/>
</dbReference>
<reference evidence="4 5" key="1">
    <citation type="submission" date="2018-08" db="EMBL/GenBank/DDBJ databases">
        <title>Aeromicrobium sp. M2KJ-4, whole genome shotgun sequence.</title>
        <authorList>
            <person name="Tuo L."/>
        </authorList>
    </citation>
    <scope>NUCLEOTIDE SEQUENCE [LARGE SCALE GENOMIC DNA]</scope>
    <source>
        <strain evidence="4 5">M2KJ-4</strain>
    </source>
</reference>
<proteinExistence type="inferred from homology"/>
<name>A0A371PCH5_9ACTN</name>
<evidence type="ECO:0000313" key="5">
    <source>
        <dbReference type="Proteomes" id="UP000265581"/>
    </source>
</evidence>
<keyword evidence="5" id="KW-1185">Reference proteome</keyword>
<dbReference type="SUPFAM" id="SSF51419">
    <property type="entry name" value="PLP-binding barrel"/>
    <property type="match status" value="1"/>
</dbReference>
<comment type="caution">
    <text evidence="4">The sequence shown here is derived from an EMBL/GenBank/DDBJ whole genome shotgun (WGS) entry which is preliminary data.</text>
</comment>
<organism evidence="4 5">
    <name type="scientific">Aeromicrobium endophyticum</name>
    <dbReference type="NCBI Taxonomy" id="2292704"/>
    <lineage>
        <taxon>Bacteria</taxon>
        <taxon>Bacillati</taxon>
        <taxon>Actinomycetota</taxon>
        <taxon>Actinomycetes</taxon>
        <taxon>Propionibacteriales</taxon>
        <taxon>Nocardioidaceae</taxon>
        <taxon>Aeromicrobium</taxon>
    </lineage>
</organism>
<dbReference type="PANTHER" id="PTHR28004:SF8">
    <property type="entry name" value="D-SERINE DEAMINASE"/>
    <property type="match status" value="1"/>
</dbReference>
<keyword evidence="2" id="KW-0456">Lyase</keyword>
<dbReference type="Pfam" id="PF14031">
    <property type="entry name" value="D-ser_dehydrat"/>
    <property type="match status" value="1"/>
</dbReference>
<evidence type="ECO:0000256" key="1">
    <source>
        <dbReference type="ARBA" id="ARBA00005323"/>
    </source>
</evidence>
<dbReference type="AlphaFoldDB" id="A0A371PCH5"/>
<dbReference type="InterPro" id="IPR026956">
    <property type="entry name" value="D-ser_dehydrat-like_dom"/>
</dbReference>
<protein>
    <submittedName>
        <fullName evidence="4">Amino acid deaminase</fullName>
    </submittedName>
</protein>
<dbReference type="GO" id="GO:0016829">
    <property type="term" value="F:lyase activity"/>
    <property type="evidence" value="ECO:0007669"/>
    <property type="project" value="UniProtKB-KW"/>
</dbReference>
<dbReference type="InterPro" id="IPR001608">
    <property type="entry name" value="Ala_racemase_N"/>
</dbReference>
<dbReference type="PANTHER" id="PTHR28004">
    <property type="entry name" value="ZGC:162816-RELATED"/>
    <property type="match status" value="1"/>
</dbReference>
<dbReference type="InterPro" id="IPR042208">
    <property type="entry name" value="D-ser_dehydrat-like_sf"/>
</dbReference>
<dbReference type="InterPro" id="IPR051466">
    <property type="entry name" value="D-amino_acid_metab_enzyme"/>
</dbReference>
<dbReference type="Proteomes" id="UP000265581">
    <property type="component" value="Unassembled WGS sequence"/>
</dbReference>
<evidence type="ECO:0000259" key="3">
    <source>
        <dbReference type="SMART" id="SM01119"/>
    </source>
</evidence>
<dbReference type="InterPro" id="IPR029066">
    <property type="entry name" value="PLP-binding_barrel"/>
</dbReference>
<evidence type="ECO:0000313" key="4">
    <source>
        <dbReference type="EMBL" id="REK73617.1"/>
    </source>
</evidence>
<comment type="similarity">
    <text evidence="1">Belongs to the DSD1 family.</text>
</comment>
<gene>
    <name evidence="4" type="ORF">DX116_08810</name>
</gene>
<sequence>MEPAYRTSLRALRAEDHITWRDRSFPDGDVAITDVAAQRWNLLDGTFHLPVMALRRSALDRNLSLMRDYCLAHDVLLAPHAKTTMSPHLAAEQLDAGAWGITVANVEQARVFISAGVRRLLIANPVVGAADLTYLAVQRRIDPDLDVLTLIDSDAAVEIMDTALRELGEDLPRMPVLIEVGYAGGRGGVRTTADAMDVADAVRRSQHLELVGIEGFEGLVPGDTVDDQRRRAKTFLSWSASVVHRLHERELLSRDTPIVSFGGSSFFDLVVSCFRDEWVGPRVDVVLRSGCYLTHDHGIYARTSPLLHQAPGPLPAVEVWGEVLSCPEPNLAVVGVGRRDVSTDAGLPIPIAVRRARVTREPVGLQVTAVNDQHAFVAVSGGDELQVGDLVCFGVSHPCTTFDKWRLIPLITEDHEVIDAIRTYF</sequence>
<evidence type="ECO:0000256" key="2">
    <source>
        <dbReference type="ARBA" id="ARBA00023239"/>
    </source>
</evidence>
<dbReference type="SMART" id="SM01119">
    <property type="entry name" value="D-ser_dehydrat"/>
    <property type="match status" value="1"/>
</dbReference>